<evidence type="ECO:0000313" key="11">
    <source>
        <dbReference type="Proteomes" id="UP000807306"/>
    </source>
</evidence>
<feature type="domain" description="Zn(2)-C6 fungal-type" evidence="8">
    <location>
        <begin position="104"/>
        <end position="133"/>
    </location>
</feature>
<dbReference type="SUPFAM" id="SSF57667">
    <property type="entry name" value="beta-beta-alpha zinc fingers"/>
    <property type="match status" value="1"/>
</dbReference>
<evidence type="ECO:0000256" key="7">
    <source>
        <dbReference type="SAM" id="MobiDB-lite"/>
    </source>
</evidence>
<protein>
    <submittedName>
        <fullName evidence="10">Fungal-specific transcription factor domain-containing protein</fullName>
    </submittedName>
</protein>
<dbReference type="InterPro" id="IPR013087">
    <property type="entry name" value="Znf_C2H2_type"/>
</dbReference>
<evidence type="ECO:0000256" key="4">
    <source>
        <dbReference type="ARBA" id="ARBA00023163"/>
    </source>
</evidence>
<dbReference type="CDD" id="cd00067">
    <property type="entry name" value="GAL4"/>
    <property type="match status" value="1"/>
</dbReference>
<evidence type="ECO:0000256" key="2">
    <source>
        <dbReference type="ARBA" id="ARBA00022833"/>
    </source>
</evidence>
<dbReference type="InterPro" id="IPR001138">
    <property type="entry name" value="Zn2Cys6_DnaBD"/>
</dbReference>
<dbReference type="EMBL" id="MU157878">
    <property type="protein sequence ID" value="KAF9525895.1"/>
    <property type="molecule type" value="Genomic_DNA"/>
</dbReference>
<name>A0A9P6EBD5_9AGAR</name>
<dbReference type="Gene3D" id="4.10.240.10">
    <property type="entry name" value="Zn(2)-C6 fungal-type DNA-binding domain"/>
    <property type="match status" value="1"/>
</dbReference>
<dbReference type="Gene3D" id="3.30.160.60">
    <property type="entry name" value="Classic Zinc Finger"/>
    <property type="match status" value="2"/>
</dbReference>
<dbReference type="Pfam" id="PF04082">
    <property type="entry name" value="Fungal_trans"/>
    <property type="match status" value="1"/>
</dbReference>
<dbReference type="GO" id="GO:0000981">
    <property type="term" value="F:DNA-binding transcription factor activity, RNA polymerase II-specific"/>
    <property type="evidence" value="ECO:0007669"/>
    <property type="project" value="InterPro"/>
</dbReference>
<dbReference type="PROSITE" id="PS00463">
    <property type="entry name" value="ZN2_CY6_FUNGAL_1"/>
    <property type="match status" value="1"/>
</dbReference>
<evidence type="ECO:0000313" key="10">
    <source>
        <dbReference type="EMBL" id="KAF9525895.1"/>
    </source>
</evidence>
<dbReference type="InterPro" id="IPR007219">
    <property type="entry name" value="XnlR_reg_dom"/>
</dbReference>
<dbReference type="GO" id="GO:0003677">
    <property type="term" value="F:DNA binding"/>
    <property type="evidence" value="ECO:0007669"/>
    <property type="project" value="InterPro"/>
</dbReference>
<keyword evidence="2" id="KW-0862">Zinc</keyword>
<dbReference type="SMART" id="SM00066">
    <property type="entry name" value="GAL4"/>
    <property type="match status" value="1"/>
</dbReference>
<dbReference type="AlphaFoldDB" id="A0A9P6EBD5"/>
<keyword evidence="1" id="KW-0479">Metal-binding</keyword>
<feature type="domain" description="C2H2-type" evidence="9">
    <location>
        <begin position="41"/>
        <end position="69"/>
    </location>
</feature>
<dbReference type="Pfam" id="PF00172">
    <property type="entry name" value="Zn_clus"/>
    <property type="match status" value="1"/>
</dbReference>
<keyword evidence="11" id="KW-1185">Reference proteome</keyword>
<reference evidence="10" key="1">
    <citation type="submission" date="2020-11" db="EMBL/GenBank/DDBJ databases">
        <authorList>
            <consortium name="DOE Joint Genome Institute"/>
            <person name="Ahrendt S."/>
            <person name="Riley R."/>
            <person name="Andreopoulos W."/>
            <person name="Labutti K."/>
            <person name="Pangilinan J."/>
            <person name="Ruiz-Duenas F.J."/>
            <person name="Barrasa J.M."/>
            <person name="Sanchez-Garcia M."/>
            <person name="Camarero S."/>
            <person name="Miyauchi S."/>
            <person name="Serrano A."/>
            <person name="Linde D."/>
            <person name="Babiker R."/>
            <person name="Drula E."/>
            <person name="Ayuso-Fernandez I."/>
            <person name="Pacheco R."/>
            <person name="Padilla G."/>
            <person name="Ferreira P."/>
            <person name="Barriuso J."/>
            <person name="Kellner H."/>
            <person name="Castanera R."/>
            <person name="Alfaro M."/>
            <person name="Ramirez L."/>
            <person name="Pisabarro A.G."/>
            <person name="Kuo A."/>
            <person name="Tritt A."/>
            <person name="Lipzen A."/>
            <person name="He G."/>
            <person name="Yan M."/>
            <person name="Ng V."/>
            <person name="Cullen D."/>
            <person name="Martin F."/>
            <person name="Rosso M.-N."/>
            <person name="Henrissat B."/>
            <person name="Hibbett D."/>
            <person name="Martinez A.T."/>
            <person name="Grigoriev I.V."/>
        </authorList>
    </citation>
    <scope>NUCLEOTIDE SEQUENCE</scope>
    <source>
        <strain evidence="10">CBS 506.95</strain>
    </source>
</reference>
<keyword evidence="3" id="KW-0805">Transcription regulation</keyword>
<evidence type="ECO:0000259" key="8">
    <source>
        <dbReference type="PROSITE" id="PS50048"/>
    </source>
</evidence>
<dbReference type="GO" id="GO:0008270">
    <property type="term" value="F:zinc ion binding"/>
    <property type="evidence" value="ECO:0007669"/>
    <property type="project" value="UniProtKB-KW"/>
</dbReference>
<dbReference type="PANTHER" id="PTHR47660">
    <property type="entry name" value="TRANSCRIPTION FACTOR WITH C2H2 AND ZN(2)-CYS(6) DNA BINDING DOMAIN (EUROFUNG)-RELATED-RELATED"/>
    <property type="match status" value="1"/>
</dbReference>
<evidence type="ECO:0000256" key="1">
    <source>
        <dbReference type="ARBA" id="ARBA00022723"/>
    </source>
</evidence>
<dbReference type="InterPro" id="IPR036864">
    <property type="entry name" value="Zn2-C6_fun-type_DNA-bd_sf"/>
</dbReference>
<keyword evidence="6" id="KW-0863">Zinc-finger</keyword>
<dbReference type="SUPFAM" id="SSF57701">
    <property type="entry name" value="Zn2/Cys6 DNA-binding domain"/>
    <property type="match status" value="1"/>
</dbReference>
<evidence type="ECO:0000259" key="9">
    <source>
        <dbReference type="PROSITE" id="PS50157"/>
    </source>
</evidence>
<dbReference type="Proteomes" id="UP000807306">
    <property type="component" value="Unassembled WGS sequence"/>
</dbReference>
<dbReference type="SMART" id="SM00355">
    <property type="entry name" value="ZnF_C2H2"/>
    <property type="match status" value="2"/>
</dbReference>
<accession>A0A9P6EBD5</accession>
<dbReference type="PROSITE" id="PS00028">
    <property type="entry name" value="ZINC_FINGER_C2H2_1"/>
    <property type="match status" value="1"/>
</dbReference>
<comment type="caution">
    <text evidence="10">The sequence shown here is derived from an EMBL/GenBank/DDBJ whole genome shotgun (WGS) entry which is preliminary data.</text>
</comment>
<evidence type="ECO:0000256" key="3">
    <source>
        <dbReference type="ARBA" id="ARBA00023015"/>
    </source>
</evidence>
<evidence type="ECO:0000256" key="6">
    <source>
        <dbReference type="PROSITE-ProRule" id="PRU00042"/>
    </source>
</evidence>
<evidence type="ECO:0000256" key="5">
    <source>
        <dbReference type="ARBA" id="ARBA00023242"/>
    </source>
</evidence>
<organism evidence="10 11">
    <name type="scientific">Crepidotus variabilis</name>
    <dbReference type="NCBI Taxonomy" id="179855"/>
    <lineage>
        <taxon>Eukaryota</taxon>
        <taxon>Fungi</taxon>
        <taxon>Dikarya</taxon>
        <taxon>Basidiomycota</taxon>
        <taxon>Agaricomycotina</taxon>
        <taxon>Agaricomycetes</taxon>
        <taxon>Agaricomycetidae</taxon>
        <taxon>Agaricales</taxon>
        <taxon>Agaricineae</taxon>
        <taxon>Crepidotaceae</taxon>
        <taxon>Crepidotus</taxon>
    </lineage>
</organism>
<feature type="region of interest" description="Disordered" evidence="7">
    <location>
        <begin position="142"/>
        <end position="185"/>
    </location>
</feature>
<feature type="compositionally biased region" description="Polar residues" evidence="7">
    <location>
        <begin position="283"/>
        <end position="298"/>
    </location>
</feature>
<dbReference type="PROSITE" id="PS50157">
    <property type="entry name" value="ZINC_FINGER_C2H2_2"/>
    <property type="match status" value="2"/>
</dbReference>
<gene>
    <name evidence="10" type="ORF">CPB83DRAFT_512222</name>
</gene>
<dbReference type="InterPro" id="IPR036236">
    <property type="entry name" value="Znf_C2H2_sf"/>
</dbReference>
<feature type="compositionally biased region" description="Basic residues" evidence="7">
    <location>
        <begin position="142"/>
        <end position="151"/>
    </location>
</feature>
<proteinExistence type="predicted"/>
<keyword evidence="4" id="KW-0804">Transcription</keyword>
<feature type="compositionally biased region" description="Low complexity" evidence="7">
    <location>
        <begin position="173"/>
        <end position="185"/>
    </location>
</feature>
<dbReference type="GO" id="GO:0006351">
    <property type="term" value="P:DNA-templated transcription"/>
    <property type="evidence" value="ECO:0007669"/>
    <property type="project" value="InterPro"/>
</dbReference>
<feature type="region of interest" description="Disordered" evidence="7">
    <location>
        <begin position="273"/>
        <end position="303"/>
    </location>
</feature>
<dbReference type="OrthoDB" id="1405595at2759"/>
<dbReference type="CDD" id="cd12148">
    <property type="entry name" value="fungal_TF_MHR"/>
    <property type="match status" value="1"/>
</dbReference>
<dbReference type="PROSITE" id="PS50048">
    <property type="entry name" value="ZN2_CY6_FUNGAL_2"/>
    <property type="match status" value="1"/>
</dbReference>
<feature type="compositionally biased region" description="Polar residues" evidence="7">
    <location>
        <begin position="153"/>
        <end position="171"/>
    </location>
</feature>
<feature type="domain" description="C2H2-type" evidence="9">
    <location>
        <begin position="70"/>
        <end position="103"/>
    </location>
</feature>
<sequence>MPGPHLALTEASIPNSIDFKANGEVSRMRNHKGNMPSLPQTKCCPLCPAKFTRTTHLNRHLRSHTNERAHRCDLCSAEFTRSDLLTRHKRTCGDSTVNRSRRKSCQACAESKVKCNLQHPCSKCAARGRDCVFINDPEASRNKKLASKRMPRTPNSQSTSASDGDFSSETSGGFDSLSSESAASPLSFGSHGADGYFHLISPTLSTSELHPPHGYGIAMHSNASDGSSSACSSRSSPRLEYFDPRQEFPNSPGMNFDISELDVELSSLLPTPFEQVPEEGYPSNPSRGHQEGDSSTWANQSSSAYGNSNSSMYFQHHRQGDQNFASGFPDVSPSSATFSTQQFSSIPPIAPARQFDEGSSGPGMPTTEDLNLYSYLFFAEFNNQIPLFHRPSWKTDVAHPILLRAMQACGALYAKTEVSRNFIYNTLASCRETVVMEFSKSTTSPKDHMCLILAVVLLQSIGLINPRSDLLSKSYHDLLIMMIRRIDLVKLISSWTPPQVSSHHSVENAWSEWARIEAFKRSLLLAYLQDVTYSMYYGCQPAFHVSELDINLPCDDTLWRAPSSQEWYRLLQTPSPYGSGTYRMLGLNMQMISASLREPTSTLSCAVNPFSCFILAHGLLRDVFAPHHSDNGSTSSPGFIQYALHNWQQIWSANPERPSYEGSQAVPLVCNPVPYFWLARFAETAKQNGTFTVRPFTSRGDVEERFTTIRGWSSQIQSTLLNGSQSSPNVYNTHPTAIGIPVFSSHA</sequence>
<keyword evidence="5" id="KW-0539">Nucleus</keyword>